<reference evidence="2 3" key="1">
    <citation type="submission" date="2018-12" db="EMBL/GenBank/DDBJ databases">
        <authorList>
            <person name="Grouzdev D.S."/>
            <person name="Krutkina M.S."/>
        </authorList>
    </citation>
    <scope>NUCLEOTIDE SEQUENCE [LARGE SCALE GENOMIC DNA]</scope>
    <source>
        <strain evidence="2 3">RmlP026</strain>
    </source>
</reference>
<evidence type="ECO:0000256" key="1">
    <source>
        <dbReference type="SAM" id="MobiDB-lite"/>
    </source>
</evidence>
<evidence type="ECO:0000313" key="2">
    <source>
        <dbReference type="EMBL" id="RYC34016.1"/>
    </source>
</evidence>
<evidence type="ECO:0000313" key="3">
    <source>
        <dbReference type="Proteomes" id="UP000290759"/>
    </source>
</evidence>
<name>A0A4Q2UFX8_9HYPH</name>
<dbReference type="AlphaFoldDB" id="A0A4Q2UFX8"/>
<dbReference type="OrthoDB" id="5507982at2"/>
<reference evidence="2 3" key="2">
    <citation type="submission" date="2019-02" db="EMBL/GenBank/DDBJ databases">
        <title>'Lichenibacterium ramalinii' gen. nov. sp. nov., 'Lichenibacterium minor' gen. nov. sp. nov.</title>
        <authorList>
            <person name="Pankratov T."/>
        </authorList>
    </citation>
    <scope>NUCLEOTIDE SEQUENCE [LARGE SCALE GENOMIC DNA]</scope>
    <source>
        <strain evidence="2 3">RmlP026</strain>
    </source>
</reference>
<dbReference type="Proteomes" id="UP000290759">
    <property type="component" value="Unassembled WGS sequence"/>
</dbReference>
<feature type="region of interest" description="Disordered" evidence="1">
    <location>
        <begin position="31"/>
        <end position="55"/>
    </location>
</feature>
<accession>A0A4Q2UFX8</accession>
<proteinExistence type="predicted"/>
<protein>
    <submittedName>
        <fullName evidence="2">Regulatory protein RecX</fullName>
    </submittedName>
</protein>
<dbReference type="EMBL" id="QYBB01000001">
    <property type="protein sequence ID" value="RYC34016.1"/>
    <property type="molecule type" value="Genomic_DNA"/>
</dbReference>
<sequence>MGAPTAKDRATVEGAAAGDPDARAGVLLWDDVPEAPRGRPVDEAGAADGRRAPKPAVSPDALMRMASFYLARYSASTARLREVLERKVRRRCELNDAPLPEPAEMRALIDGVVDRLTRGRLIDDAAYGRGRAAALARKGLPAWRIKADLGRQDVDVAEPSVAEALDLDEPAQAARLAQRKRLGPYRPGEREPYRDKDVRALVRAGFPVGLAKRIVDGEAE</sequence>
<organism evidence="2 3">
    <name type="scientific">Lichenibacterium minor</name>
    <dbReference type="NCBI Taxonomy" id="2316528"/>
    <lineage>
        <taxon>Bacteria</taxon>
        <taxon>Pseudomonadati</taxon>
        <taxon>Pseudomonadota</taxon>
        <taxon>Alphaproteobacteria</taxon>
        <taxon>Hyphomicrobiales</taxon>
        <taxon>Lichenihabitantaceae</taxon>
        <taxon>Lichenibacterium</taxon>
    </lineage>
</organism>
<gene>
    <name evidence="2" type="ORF">D3273_01840</name>
</gene>
<dbReference type="RefSeq" id="WP_129222892.1">
    <property type="nucleotide sequence ID" value="NZ_QYBB01000001.1"/>
</dbReference>
<comment type="caution">
    <text evidence="2">The sequence shown here is derived from an EMBL/GenBank/DDBJ whole genome shotgun (WGS) entry which is preliminary data.</text>
</comment>
<keyword evidence="3" id="KW-1185">Reference proteome</keyword>